<protein>
    <recommendedName>
        <fullName evidence="3">Adhesin</fullName>
    </recommendedName>
</protein>
<name>A0A316DQT6_9FLAO</name>
<dbReference type="EMBL" id="QGGP01000001">
    <property type="protein sequence ID" value="PWK20374.1"/>
    <property type="molecule type" value="Genomic_DNA"/>
</dbReference>
<keyword evidence="2" id="KW-1185">Reference proteome</keyword>
<sequence>MKHIIYIGILFFVFHVQAQKTINKSFPSEGISTLVIDGSSVFKISVETTKAKTVSIQSLIEGENYEHVILLAAIKDKQLHVSSKYQPLYVDANDKLSVHKYISIEFKIVVPEHLDVSISSNIASVFMIGSYNQVTTELINGSFNATKFLGNLVVNTIHGDIHLETNQATVEVSSKHGLINEEVITNGKNSISLNSINGNITVSKTE</sequence>
<evidence type="ECO:0000313" key="1">
    <source>
        <dbReference type="EMBL" id="PWK20374.1"/>
    </source>
</evidence>
<accession>A0A316DQT6</accession>
<reference evidence="1 2" key="1">
    <citation type="submission" date="2018-05" db="EMBL/GenBank/DDBJ databases">
        <title>Genomic Encyclopedia of Archaeal and Bacterial Type Strains, Phase II (KMG-II): from individual species to whole genera.</title>
        <authorList>
            <person name="Goeker M."/>
        </authorList>
    </citation>
    <scope>NUCLEOTIDE SEQUENCE [LARGE SCALE GENOMIC DNA]</scope>
    <source>
        <strain evidence="1 2">DSM 22637</strain>
    </source>
</reference>
<dbReference type="RefSeq" id="WP_245881451.1">
    <property type="nucleotide sequence ID" value="NZ_QGGP01000001.1"/>
</dbReference>
<organism evidence="1 2">
    <name type="scientific">Xanthomarina spongicola</name>
    <dbReference type="NCBI Taxonomy" id="570520"/>
    <lineage>
        <taxon>Bacteria</taxon>
        <taxon>Pseudomonadati</taxon>
        <taxon>Bacteroidota</taxon>
        <taxon>Flavobacteriia</taxon>
        <taxon>Flavobacteriales</taxon>
        <taxon>Flavobacteriaceae</taxon>
        <taxon>Xanthomarina</taxon>
    </lineage>
</organism>
<dbReference type="AlphaFoldDB" id="A0A316DQT6"/>
<comment type="caution">
    <text evidence="1">The sequence shown here is derived from an EMBL/GenBank/DDBJ whole genome shotgun (WGS) entry which is preliminary data.</text>
</comment>
<evidence type="ECO:0000313" key="2">
    <source>
        <dbReference type="Proteomes" id="UP000245430"/>
    </source>
</evidence>
<proteinExistence type="predicted"/>
<evidence type="ECO:0008006" key="3">
    <source>
        <dbReference type="Google" id="ProtNLM"/>
    </source>
</evidence>
<gene>
    <name evidence="1" type="ORF">LX78_00073</name>
</gene>
<dbReference type="Proteomes" id="UP000245430">
    <property type="component" value="Unassembled WGS sequence"/>
</dbReference>